<dbReference type="EMBL" id="CCKQ01006582">
    <property type="protein sequence ID" value="CDW77899.1"/>
    <property type="molecule type" value="Genomic_DNA"/>
</dbReference>
<dbReference type="AlphaFoldDB" id="A0A078A6S3"/>
<dbReference type="InParanoid" id="A0A078A6S3"/>
<protein>
    <submittedName>
        <fullName evidence="1">Uncharacterized protein</fullName>
    </submittedName>
</protein>
<accession>A0A078A6S3</accession>
<evidence type="ECO:0000313" key="1">
    <source>
        <dbReference type="EMBL" id="CDW77899.1"/>
    </source>
</evidence>
<gene>
    <name evidence="1" type="primary">Contig14178.g15113</name>
    <name evidence="1" type="ORF">STYLEM_6866</name>
</gene>
<keyword evidence="2" id="KW-1185">Reference proteome</keyword>
<sequence>MPQTKEKIEKAGVPDSFVHPKGDFLAHQFNLGLFDTLRHREKDSQCIRNGCFANLSGSG</sequence>
<proteinExistence type="predicted"/>
<name>A0A078A6S3_STYLE</name>
<organism evidence="1 2">
    <name type="scientific">Stylonychia lemnae</name>
    <name type="common">Ciliate</name>
    <dbReference type="NCBI Taxonomy" id="5949"/>
    <lineage>
        <taxon>Eukaryota</taxon>
        <taxon>Sar</taxon>
        <taxon>Alveolata</taxon>
        <taxon>Ciliophora</taxon>
        <taxon>Intramacronucleata</taxon>
        <taxon>Spirotrichea</taxon>
        <taxon>Stichotrichia</taxon>
        <taxon>Sporadotrichida</taxon>
        <taxon>Oxytrichidae</taxon>
        <taxon>Stylonychinae</taxon>
        <taxon>Stylonychia</taxon>
    </lineage>
</organism>
<evidence type="ECO:0000313" key="2">
    <source>
        <dbReference type="Proteomes" id="UP000039865"/>
    </source>
</evidence>
<reference evidence="1 2" key="1">
    <citation type="submission" date="2014-06" db="EMBL/GenBank/DDBJ databases">
        <authorList>
            <person name="Swart Estienne"/>
        </authorList>
    </citation>
    <scope>NUCLEOTIDE SEQUENCE [LARGE SCALE GENOMIC DNA]</scope>
    <source>
        <strain evidence="1 2">130c</strain>
    </source>
</reference>
<dbReference type="Proteomes" id="UP000039865">
    <property type="component" value="Unassembled WGS sequence"/>
</dbReference>